<proteinExistence type="predicted"/>
<dbReference type="AlphaFoldDB" id="A0A4Q0UBE1"/>
<name>A0A4Q0UBE1_9BACT</name>
<evidence type="ECO:0000313" key="1">
    <source>
        <dbReference type="EMBL" id="HJE39407.1"/>
    </source>
</evidence>
<reference evidence="1" key="1">
    <citation type="journal article" date="2021" name="PeerJ">
        <title>Extensive microbial diversity within the chicken gut microbiome revealed by metagenomics and culture.</title>
        <authorList>
            <person name="Gilroy R."/>
            <person name="Ravi A."/>
            <person name="Getino M."/>
            <person name="Pursley I."/>
            <person name="Horton D.L."/>
            <person name="Alikhan N.F."/>
            <person name="Baker D."/>
            <person name="Gharbi K."/>
            <person name="Hall N."/>
            <person name="Watson M."/>
            <person name="Adriaenssens E.M."/>
            <person name="Foster-Nyarko E."/>
            <person name="Jarju S."/>
            <person name="Secka A."/>
            <person name="Antonio M."/>
            <person name="Oren A."/>
            <person name="Chaudhuri R.R."/>
            <person name="La Ragione R."/>
            <person name="Hildebrand F."/>
            <person name="Pallen M.J."/>
        </authorList>
    </citation>
    <scope>NUCLEOTIDE SEQUENCE</scope>
    <source>
        <strain evidence="1">4100</strain>
    </source>
</reference>
<dbReference type="PROSITE" id="PS51257">
    <property type="entry name" value="PROKAR_LIPOPROTEIN"/>
    <property type="match status" value="1"/>
</dbReference>
<protein>
    <submittedName>
        <fullName evidence="1">Uncharacterized protein</fullName>
    </submittedName>
</protein>
<organism evidence="1 2">
    <name type="scientific">Candidatus Amulumruptor caecigallinarius</name>
    <dbReference type="NCBI Taxonomy" id="2109911"/>
    <lineage>
        <taxon>Bacteria</taxon>
        <taxon>Pseudomonadati</taxon>
        <taxon>Bacteroidota</taxon>
        <taxon>Bacteroidia</taxon>
        <taxon>Bacteroidales</taxon>
        <taxon>Muribaculaceae</taxon>
        <taxon>Candidatus Amulumruptor</taxon>
    </lineage>
</organism>
<dbReference type="Proteomes" id="UP000711407">
    <property type="component" value="Unassembled WGS sequence"/>
</dbReference>
<sequence>MNKYLHSLCLVFLFILSSCVAGKTVVSDSADLDRYEYAALTDVMNYNGDAALMELEVKIFDVLEKTRLAMVGDRRIDDLTPSQKEKLLLVRFSATQTDDEAIVSVNFVDYMTGRPVASCKGEFGMGLDKDDDLDGAVKKVGSEIKKLFGGK</sequence>
<accession>A0A4Q0UBE1</accession>
<gene>
    <name evidence="1" type="ORF">K8V47_06590</name>
</gene>
<dbReference type="EMBL" id="DYXT01000034">
    <property type="protein sequence ID" value="HJE39407.1"/>
    <property type="molecule type" value="Genomic_DNA"/>
</dbReference>
<evidence type="ECO:0000313" key="2">
    <source>
        <dbReference type="Proteomes" id="UP000711407"/>
    </source>
</evidence>
<comment type="caution">
    <text evidence="1">The sequence shown here is derived from an EMBL/GenBank/DDBJ whole genome shotgun (WGS) entry which is preliminary data.</text>
</comment>
<reference evidence="1" key="2">
    <citation type="submission" date="2021-09" db="EMBL/GenBank/DDBJ databases">
        <authorList>
            <person name="Gilroy R."/>
        </authorList>
    </citation>
    <scope>NUCLEOTIDE SEQUENCE</scope>
    <source>
        <strain evidence="1">4100</strain>
    </source>
</reference>